<gene>
    <name evidence="1" type="ORF">HNR21_001695</name>
</gene>
<dbReference type="EMBL" id="JACJII010000001">
    <property type="protein sequence ID" value="MBA9002813.1"/>
    <property type="molecule type" value="Genomic_DNA"/>
</dbReference>
<dbReference type="Pfam" id="PF19614">
    <property type="entry name" value="DUF6119"/>
    <property type="match status" value="1"/>
</dbReference>
<dbReference type="InterPro" id="IPR026487">
    <property type="entry name" value="CHP04141"/>
</dbReference>
<reference evidence="1 2" key="1">
    <citation type="submission" date="2020-08" db="EMBL/GenBank/DDBJ databases">
        <title>Sequencing the genomes of 1000 actinobacteria strains.</title>
        <authorList>
            <person name="Klenk H.-P."/>
        </authorList>
    </citation>
    <scope>NUCLEOTIDE SEQUENCE [LARGE SCALE GENOMIC DNA]</scope>
    <source>
        <strain evidence="1 2">DSM 45823</strain>
    </source>
</reference>
<evidence type="ECO:0000313" key="2">
    <source>
        <dbReference type="Proteomes" id="UP000539313"/>
    </source>
</evidence>
<accession>A0A7W3MVT3</accession>
<dbReference type="Proteomes" id="UP000539313">
    <property type="component" value="Unassembled WGS sequence"/>
</dbReference>
<proteinExistence type="predicted"/>
<evidence type="ECO:0000313" key="1">
    <source>
        <dbReference type="EMBL" id="MBA9002813.1"/>
    </source>
</evidence>
<keyword evidence="2" id="KW-1185">Reference proteome</keyword>
<dbReference type="RefSeq" id="WP_182704740.1">
    <property type="nucleotide sequence ID" value="NZ_JACJII010000001.1"/>
</dbReference>
<name>A0A7W3MVT3_9ACTN</name>
<protein>
    <submittedName>
        <fullName evidence="1">Uncharacterized protein (TIGR04141 family)</fullName>
    </submittedName>
</protein>
<organism evidence="1 2">
    <name type="scientific">Thermomonospora cellulosilytica</name>
    <dbReference type="NCBI Taxonomy" id="1411118"/>
    <lineage>
        <taxon>Bacteria</taxon>
        <taxon>Bacillati</taxon>
        <taxon>Actinomycetota</taxon>
        <taxon>Actinomycetes</taxon>
        <taxon>Streptosporangiales</taxon>
        <taxon>Thermomonosporaceae</taxon>
        <taxon>Thermomonospora</taxon>
    </lineage>
</organism>
<dbReference type="AlphaFoldDB" id="A0A7W3MVT3"/>
<comment type="caution">
    <text evidence="1">The sequence shown here is derived from an EMBL/GenBank/DDBJ whole genome shotgun (WGS) entry which is preliminary data.</text>
</comment>
<sequence>MARSTRPVTLYRLMGVVPDEGGMLDALDIEHLDENGFTLHSPDFPGAPAFAVDGHFELPTAEWCSDASALTGLHINLDERKPAALLLIAVDGQVYAIGFGQGFRLVPEDYKDPDFGLRFATRAVDPDKVRDICRRAMTGQGRQDTTLVPAGLPIGRIGVKRHAELVRRLGGAIATEDLGLAPGGTVAIEGSAGLRLPIPLAPDRLVAFLRRVNEISAREVQTGFAFIDAIKPVRDRERVAMLDGLLDQGLRGEIDMPLAPAVPTHLVEHLPHTRSYRIKVGSAWLNPREELDLEDLRYRCRVQYCISPTAAMRSGRLVMCADREGKQPLGEAKPIKWLEASVTVGDKLYFLIEGDWYESGVEYVADIRRRVAELISDTPSIAMPPWTSEDERDYNKKVQRLLGPANYLCLDRTEVRTDLHKNKGFEPCDGLGPDLELIHVKQAEKSSPLSHLFNQALVSTEALMLQPEARQNFAKLVAEASGGCRTIPSGTLPKKVIFAILLKKGVSLTPDTLFPFAQVALVNMADTLHSTYGVNVEVIGIPGT</sequence>
<dbReference type="NCBIfam" id="TIGR04141">
    <property type="entry name" value="TIGR04141 family sporadically distributed protein"/>
    <property type="match status" value="1"/>
</dbReference>